<keyword evidence="2" id="KW-0479">Metal-binding</keyword>
<organism evidence="7 8">
    <name type="scientific">Drechslerella stenobrocha 248</name>
    <dbReference type="NCBI Taxonomy" id="1043628"/>
    <lineage>
        <taxon>Eukaryota</taxon>
        <taxon>Fungi</taxon>
        <taxon>Dikarya</taxon>
        <taxon>Ascomycota</taxon>
        <taxon>Pezizomycotina</taxon>
        <taxon>Orbiliomycetes</taxon>
        <taxon>Orbiliales</taxon>
        <taxon>Orbiliaceae</taxon>
        <taxon>Drechslerella</taxon>
    </lineage>
</organism>
<keyword evidence="5" id="KW-1133">Transmembrane helix</keyword>
<dbReference type="CDD" id="cd12148">
    <property type="entry name" value="fungal_TF_MHR"/>
    <property type="match status" value="1"/>
</dbReference>
<evidence type="ECO:0000256" key="3">
    <source>
        <dbReference type="ARBA" id="ARBA00023242"/>
    </source>
</evidence>
<keyword evidence="5" id="KW-0812">Transmembrane</keyword>
<dbReference type="GO" id="GO:0005634">
    <property type="term" value="C:nucleus"/>
    <property type="evidence" value="ECO:0007669"/>
    <property type="project" value="UniProtKB-SubCell"/>
</dbReference>
<dbReference type="HOGENOM" id="CLU_004083_7_1_1"/>
<evidence type="ECO:0000313" key="8">
    <source>
        <dbReference type="Proteomes" id="UP000024837"/>
    </source>
</evidence>
<dbReference type="PANTHER" id="PTHR31001">
    <property type="entry name" value="UNCHARACTERIZED TRANSCRIPTIONAL REGULATORY PROTEIN"/>
    <property type="match status" value="1"/>
</dbReference>
<sequence>MNLATNNSNEDYREAESETPPYDPLIVINVAGDAAPHPEYSRWKRQPENMELHQLPSPKEKHHELLSRLRNLEAMVSELGSQVEDAAVTTSEGDSPVGAVLATDYTVGSSIATGSTEPSLQSEDSRELGGLVKENNGDLIVGDRFWAVFCNEVERIFESARGPVPSEWESQYHTPSNSNPSPQEPGHVNYYRFLLRQADAAAEYDALYPPPPQLLFLWQTFVDDIDPFIKLLHIPSMTRLIRDLRGHYGSVGAGTEALIFAICFAAVLILSEQDIVLNFNTSKELLMARYRLGTEQALEKAGLLTTTDLAVIQSLAIYTNVLLIDGQKDPAWALVGILIRIAVRLKLHQDGSNSPGQAILETETRRRLWYQICLVDSRVGGIKVSEFLISERMFNTKMPSNLDDADINPKTISMPTLWDRRTDTTISLILCEMWQFCRQIQLSGGQSNMFASKENLKLFEKAKDKIHSKYLKLLRSDVPLDCFANTMTLLFFDKTHLLFIFGDTRHTGRDLPRYDDRVLDHLVSIIELTYALQNEPDWRPWRWHLEAQPPPHNILKTLLHCLSARPWNLRSERGWLSATRFFTSIPTDAPVYKSLSELMERTQSCRVTLTPDLPSQPNQQETSRLACQGEIEDASCGPARSSLQPYGYMDYPPPLDSGPTDLSAPPLLIHETTNINLTDDQGWQSGPQNGTAGHPSSATIHLSTLAHEDSSTVTDTNNPDAWMEWQSWDDFMAEMLPRELGGISDP</sequence>
<feature type="domain" description="Xylanolytic transcriptional activator regulatory" evidence="6">
    <location>
        <begin position="331"/>
        <end position="405"/>
    </location>
</feature>
<dbReference type="SMART" id="SM00906">
    <property type="entry name" value="Fungal_trans"/>
    <property type="match status" value="1"/>
</dbReference>
<evidence type="ECO:0000256" key="5">
    <source>
        <dbReference type="SAM" id="Phobius"/>
    </source>
</evidence>
<comment type="subcellular location">
    <subcellularLocation>
        <location evidence="1">Nucleus</location>
    </subcellularLocation>
</comment>
<dbReference type="GO" id="GO:0008270">
    <property type="term" value="F:zinc ion binding"/>
    <property type="evidence" value="ECO:0007669"/>
    <property type="project" value="InterPro"/>
</dbReference>
<keyword evidence="3" id="KW-0539">Nucleus</keyword>
<dbReference type="GO" id="GO:0006351">
    <property type="term" value="P:DNA-templated transcription"/>
    <property type="evidence" value="ECO:0007669"/>
    <property type="project" value="InterPro"/>
</dbReference>
<dbReference type="PANTHER" id="PTHR31001:SF50">
    <property type="entry name" value="ZN(II)2CYS6 TRANSCRIPTION FACTOR (EUROFUNG)"/>
    <property type="match status" value="1"/>
</dbReference>
<protein>
    <recommendedName>
        <fullName evidence="6">Xylanolytic transcriptional activator regulatory domain-containing protein</fullName>
    </recommendedName>
</protein>
<dbReference type="Proteomes" id="UP000024837">
    <property type="component" value="Unassembled WGS sequence"/>
</dbReference>
<feature type="transmembrane region" description="Helical" evidence="5">
    <location>
        <begin position="248"/>
        <end position="270"/>
    </location>
</feature>
<feature type="region of interest" description="Disordered" evidence="4">
    <location>
        <begin position="678"/>
        <end position="697"/>
    </location>
</feature>
<evidence type="ECO:0000256" key="4">
    <source>
        <dbReference type="SAM" id="MobiDB-lite"/>
    </source>
</evidence>
<dbReference type="Pfam" id="PF04082">
    <property type="entry name" value="Fungal_trans"/>
    <property type="match status" value="1"/>
</dbReference>
<dbReference type="InterPro" id="IPR050613">
    <property type="entry name" value="Sec_Metabolite_Reg"/>
</dbReference>
<gene>
    <name evidence="7" type="ORF">DRE_06722</name>
</gene>
<keyword evidence="8" id="KW-1185">Reference proteome</keyword>
<accession>W7I6S4</accession>
<proteinExistence type="predicted"/>
<keyword evidence="5" id="KW-0472">Membrane</keyword>
<dbReference type="InterPro" id="IPR007219">
    <property type="entry name" value="XnlR_reg_dom"/>
</dbReference>
<dbReference type="EMBL" id="KI966440">
    <property type="protein sequence ID" value="EWC44550.1"/>
    <property type="molecule type" value="Genomic_DNA"/>
</dbReference>
<evidence type="ECO:0000259" key="6">
    <source>
        <dbReference type="SMART" id="SM00906"/>
    </source>
</evidence>
<evidence type="ECO:0000256" key="1">
    <source>
        <dbReference type="ARBA" id="ARBA00004123"/>
    </source>
</evidence>
<dbReference type="GO" id="GO:0003677">
    <property type="term" value="F:DNA binding"/>
    <property type="evidence" value="ECO:0007669"/>
    <property type="project" value="InterPro"/>
</dbReference>
<evidence type="ECO:0000256" key="2">
    <source>
        <dbReference type="ARBA" id="ARBA00022723"/>
    </source>
</evidence>
<dbReference type="OrthoDB" id="3989227at2759"/>
<evidence type="ECO:0000313" key="7">
    <source>
        <dbReference type="EMBL" id="EWC44550.1"/>
    </source>
</evidence>
<feature type="region of interest" description="Disordered" evidence="4">
    <location>
        <begin position="1"/>
        <end position="21"/>
    </location>
</feature>
<name>W7I6S4_9PEZI</name>
<dbReference type="AlphaFoldDB" id="W7I6S4"/>
<reference evidence="7 8" key="1">
    <citation type="submission" date="2013-05" db="EMBL/GenBank/DDBJ databases">
        <title>Drechslerella stenobrocha genome reveals carnivorous origination and mechanical trapping mechanism of predatory fungi.</title>
        <authorList>
            <person name="Liu X."/>
            <person name="Zhang W."/>
            <person name="Liu K."/>
        </authorList>
    </citation>
    <scope>NUCLEOTIDE SEQUENCE [LARGE SCALE GENOMIC DNA]</scope>
    <source>
        <strain evidence="7 8">248</strain>
    </source>
</reference>